<comment type="catalytic activity">
    <reaction evidence="3">
        <text>[protein]-peptidylproline (omega=180) = [protein]-peptidylproline (omega=0)</text>
        <dbReference type="Rhea" id="RHEA:16237"/>
        <dbReference type="Rhea" id="RHEA-COMP:10747"/>
        <dbReference type="Rhea" id="RHEA-COMP:10748"/>
        <dbReference type="ChEBI" id="CHEBI:83833"/>
        <dbReference type="ChEBI" id="CHEBI:83834"/>
        <dbReference type="EC" id="5.2.1.8"/>
    </reaction>
</comment>
<evidence type="ECO:0000256" key="3">
    <source>
        <dbReference type="RuleBase" id="RU363019"/>
    </source>
</evidence>
<reference evidence="6" key="1">
    <citation type="journal article" date="2019" name="Int. J. Syst. Evol. Microbiol.">
        <title>The Global Catalogue of Microorganisms (GCM) 10K type strain sequencing project: providing services to taxonomists for standard genome sequencing and annotation.</title>
        <authorList>
            <consortium name="The Broad Institute Genomics Platform"/>
            <consortium name="The Broad Institute Genome Sequencing Center for Infectious Disease"/>
            <person name="Wu L."/>
            <person name="Ma J."/>
        </authorList>
    </citation>
    <scope>NUCLEOTIDE SEQUENCE [LARGE SCALE GENOMIC DNA]</scope>
    <source>
        <strain evidence="6">CGMCC 1.10131</strain>
    </source>
</reference>
<dbReference type="SUPFAM" id="SSF50891">
    <property type="entry name" value="Cyclophilin-like"/>
    <property type="match status" value="1"/>
</dbReference>
<dbReference type="Proteomes" id="UP000651977">
    <property type="component" value="Unassembled WGS sequence"/>
</dbReference>
<evidence type="ECO:0000313" key="6">
    <source>
        <dbReference type="Proteomes" id="UP000651977"/>
    </source>
</evidence>
<organism evidence="5 6">
    <name type="scientific">Agarivorans gilvus</name>
    <dbReference type="NCBI Taxonomy" id="680279"/>
    <lineage>
        <taxon>Bacteria</taxon>
        <taxon>Pseudomonadati</taxon>
        <taxon>Pseudomonadota</taxon>
        <taxon>Gammaproteobacteria</taxon>
        <taxon>Alteromonadales</taxon>
        <taxon>Alteromonadaceae</taxon>
        <taxon>Agarivorans</taxon>
    </lineage>
</organism>
<name>A0ABQ1I2C6_9ALTE</name>
<evidence type="ECO:0000259" key="4">
    <source>
        <dbReference type="PROSITE" id="PS50072"/>
    </source>
</evidence>
<keyword evidence="3" id="KW-0732">Signal</keyword>
<accession>A0ABQ1I2C6</accession>
<dbReference type="Pfam" id="PF00160">
    <property type="entry name" value="Pro_isomerase"/>
    <property type="match status" value="1"/>
</dbReference>
<dbReference type="Gene3D" id="2.40.100.10">
    <property type="entry name" value="Cyclophilin-like"/>
    <property type="match status" value="1"/>
</dbReference>
<feature type="chain" id="PRO_5044988678" description="Peptidyl-prolyl cis-trans isomerase" evidence="3">
    <location>
        <begin position="25"/>
        <end position="192"/>
    </location>
</feature>
<evidence type="ECO:0000256" key="1">
    <source>
        <dbReference type="ARBA" id="ARBA00023110"/>
    </source>
</evidence>
<proteinExistence type="inferred from homology"/>
<keyword evidence="2 3" id="KW-0413">Isomerase</keyword>
<dbReference type="InterPro" id="IPR002130">
    <property type="entry name" value="Cyclophilin-type_PPIase_dom"/>
</dbReference>
<feature type="domain" description="PPIase cyclophilin-type" evidence="4">
    <location>
        <begin position="34"/>
        <end position="186"/>
    </location>
</feature>
<keyword evidence="1 3" id="KW-0697">Rotamase</keyword>
<evidence type="ECO:0000256" key="2">
    <source>
        <dbReference type="ARBA" id="ARBA00023235"/>
    </source>
</evidence>
<dbReference type="PRINTS" id="PR00153">
    <property type="entry name" value="CSAPPISMRASE"/>
</dbReference>
<dbReference type="PROSITE" id="PS50072">
    <property type="entry name" value="CSA_PPIASE_2"/>
    <property type="match status" value="1"/>
</dbReference>
<dbReference type="GO" id="GO:0016853">
    <property type="term" value="F:isomerase activity"/>
    <property type="evidence" value="ECO:0007669"/>
    <property type="project" value="UniProtKB-KW"/>
</dbReference>
<dbReference type="PANTHER" id="PTHR43246">
    <property type="entry name" value="PEPTIDYL-PROLYL CIS-TRANS ISOMERASE CYP38, CHLOROPLASTIC"/>
    <property type="match status" value="1"/>
</dbReference>
<protein>
    <recommendedName>
        <fullName evidence="3">Peptidyl-prolyl cis-trans isomerase</fullName>
        <shortName evidence="3">PPIase</shortName>
        <ecNumber evidence="3">5.2.1.8</ecNumber>
    </recommendedName>
</protein>
<dbReference type="InterPro" id="IPR044665">
    <property type="entry name" value="E_coli_cyclophilin_A-like"/>
</dbReference>
<feature type="signal peptide" evidence="3">
    <location>
        <begin position="1"/>
        <end position="24"/>
    </location>
</feature>
<sequence length="192" mass="20963">MNLSILRKGLITAAVALLSLNVSAETVRFITNQGNFEMQLKPEAAPKTVANFLRYVEDGSYKGTLFHRTIPGFMAQGGGYSINYEQVATYKPVENESKNGLSNTRGSVAMARTNDPHSATRQFFINVIDNGYLDGSPNKFGYTVFAEISAGMDVVDKIVNKPTKSGPIPGMRNVPMEKVIIEDVVLVDQAQP</sequence>
<evidence type="ECO:0000313" key="5">
    <source>
        <dbReference type="EMBL" id="GGB06632.1"/>
    </source>
</evidence>
<comment type="caution">
    <text evidence="5">The sequence shown here is derived from an EMBL/GenBank/DDBJ whole genome shotgun (WGS) entry which is preliminary data.</text>
</comment>
<dbReference type="RefSeq" id="WP_055732525.1">
    <property type="nucleotide sequence ID" value="NZ_BMDY01000010.1"/>
</dbReference>
<dbReference type="EMBL" id="BMDY01000010">
    <property type="protein sequence ID" value="GGB06632.1"/>
    <property type="molecule type" value="Genomic_DNA"/>
</dbReference>
<comment type="function">
    <text evidence="3">PPIases accelerate the folding of proteins. It catalyzes the cis-trans isomerization of proline imidic peptide bonds in oligopeptides.</text>
</comment>
<dbReference type="InterPro" id="IPR029000">
    <property type="entry name" value="Cyclophilin-like_dom_sf"/>
</dbReference>
<dbReference type="EC" id="5.2.1.8" evidence="3"/>
<gene>
    <name evidence="5" type="ORF">GCM10007414_19970</name>
</gene>
<comment type="similarity">
    <text evidence="3">Belongs to the cyclophilin-type PPIase family.</text>
</comment>
<keyword evidence="6" id="KW-1185">Reference proteome</keyword>